<keyword evidence="1" id="KW-0175">Coiled coil</keyword>
<protein>
    <submittedName>
        <fullName evidence="4">DUF4097 domain-containing protein</fullName>
    </submittedName>
</protein>
<dbReference type="Pfam" id="PF22746">
    <property type="entry name" value="SHOCT-like_DUF2089-C"/>
    <property type="match status" value="1"/>
</dbReference>
<evidence type="ECO:0000259" key="2">
    <source>
        <dbReference type="Pfam" id="PF13349"/>
    </source>
</evidence>
<evidence type="ECO:0000313" key="5">
    <source>
        <dbReference type="Proteomes" id="UP001342826"/>
    </source>
</evidence>
<feature type="coiled-coil region" evidence="1">
    <location>
        <begin position="19"/>
        <end position="46"/>
    </location>
</feature>
<dbReference type="PIRSF" id="PIRSF012569">
    <property type="entry name" value="UCP012569"/>
    <property type="match status" value="1"/>
</dbReference>
<accession>A0ABU6P129</accession>
<dbReference type="InterPro" id="IPR016599">
    <property type="entry name" value="UCP012569"/>
</dbReference>
<reference evidence="4 5" key="1">
    <citation type="submission" date="2023-03" db="EMBL/GenBank/DDBJ databases">
        <title>Bacillus Genome Sequencing.</title>
        <authorList>
            <person name="Dunlap C."/>
        </authorList>
    </citation>
    <scope>NUCLEOTIDE SEQUENCE [LARGE SCALE GENOMIC DNA]</scope>
    <source>
        <strain evidence="4 5">NRS-1717</strain>
    </source>
</reference>
<keyword evidence="5" id="KW-1185">Reference proteome</keyword>
<dbReference type="InterPro" id="IPR053959">
    <property type="entry name" value="YvlB/LiaX_N"/>
</dbReference>
<evidence type="ECO:0000259" key="3">
    <source>
        <dbReference type="Pfam" id="PF22746"/>
    </source>
</evidence>
<proteinExistence type="predicted"/>
<dbReference type="InterPro" id="IPR025164">
    <property type="entry name" value="Toastrack_DUF4097"/>
</dbReference>
<organism evidence="4 5">
    <name type="scientific">Metabacillus fastidiosus</name>
    <dbReference type="NCBI Taxonomy" id="1458"/>
    <lineage>
        <taxon>Bacteria</taxon>
        <taxon>Bacillati</taxon>
        <taxon>Bacillota</taxon>
        <taxon>Bacilli</taxon>
        <taxon>Bacillales</taxon>
        <taxon>Bacillaceae</taxon>
        <taxon>Metabacillus</taxon>
    </lineage>
</organism>
<dbReference type="Pfam" id="PF13349">
    <property type="entry name" value="DUF4097"/>
    <property type="match status" value="1"/>
</dbReference>
<dbReference type="EMBL" id="JARTFS010000013">
    <property type="protein sequence ID" value="MED4402805.1"/>
    <property type="molecule type" value="Genomic_DNA"/>
</dbReference>
<comment type="caution">
    <text evidence="4">The sequence shown here is derived from an EMBL/GenBank/DDBJ whole genome shotgun (WGS) entry which is preliminary data.</text>
</comment>
<feature type="domain" description="YvlB/LiaX N-terminal" evidence="3">
    <location>
        <begin position="3"/>
        <end position="34"/>
    </location>
</feature>
<evidence type="ECO:0000256" key="1">
    <source>
        <dbReference type="SAM" id="Coils"/>
    </source>
</evidence>
<sequence length="361" mass="40475">MVEERKRILKLVEEGKLSASEALTLIEVLEEEKKASEQKITALSEDVIFTDKHAENVKNDKPSLGAKLMDFVDQAVKKVKEVDLDLNFGKSFDVRHIFQFSQASFQEIELEMVSGSINIKPWSDQDVRVECDAKVYRAEDQDSARDSFLNGVECEVSGNKFRFYTNKKSIKVNLLIYVPEREYDQMKAKLFNGPIRGEQLHISNLKTKTANGVISFSSIKGDQAEFETANGQIKLAATQYKKVEAETVNGLIHYEGTAEKLDIQSFNGNLIANVADENCHTLYAKTTTGNIDIYTTNKNNIIGEFKSNLGSLSADVPGAEIIFEKNETMQKELKFRVNESSTKQLTVFADSKTGSIHLSQS</sequence>
<evidence type="ECO:0000313" key="4">
    <source>
        <dbReference type="EMBL" id="MED4402805.1"/>
    </source>
</evidence>
<name>A0ABU6P129_9BACI</name>
<dbReference type="RefSeq" id="WP_328015563.1">
    <property type="nucleotide sequence ID" value="NZ_JARTFS010000013.1"/>
</dbReference>
<gene>
    <name evidence="4" type="ORF">P9271_15980</name>
</gene>
<feature type="domain" description="DUF4097" evidence="2">
    <location>
        <begin position="106"/>
        <end position="351"/>
    </location>
</feature>
<dbReference type="Proteomes" id="UP001342826">
    <property type="component" value="Unassembled WGS sequence"/>
</dbReference>